<dbReference type="AlphaFoldDB" id="A0AAV7PNL4"/>
<sequence length="130" mass="14175">MASRCKTPKRSVNVEYCGWLQWSTGKRKGNNAKVGECGVLRLAPVEYRQEKREQCKATGRPRHPGPHRTKPVPAAHLSPTGCGLSWARPGATLRDPGEPAHEITPIPGVAAPQRTCRMAPPAPRPLDATR</sequence>
<reference evidence="2" key="1">
    <citation type="journal article" date="2022" name="bioRxiv">
        <title>Sequencing and chromosome-scale assembly of the giantPleurodeles waltlgenome.</title>
        <authorList>
            <person name="Brown T."/>
            <person name="Elewa A."/>
            <person name="Iarovenko S."/>
            <person name="Subramanian E."/>
            <person name="Araus A.J."/>
            <person name="Petzold A."/>
            <person name="Susuki M."/>
            <person name="Suzuki K.-i.T."/>
            <person name="Hayashi T."/>
            <person name="Toyoda A."/>
            <person name="Oliveira C."/>
            <person name="Osipova E."/>
            <person name="Leigh N.D."/>
            <person name="Simon A."/>
            <person name="Yun M.H."/>
        </authorList>
    </citation>
    <scope>NUCLEOTIDE SEQUENCE</scope>
    <source>
        <strain evidence="2">20211129_DDA</strain>
        <tissue evidence="2">Liver</tissue>
    </source>
</reference>
<feature type="region of interest" description="Disordered" evidence="1">
    <location>
        <begin position="51"/>
        <end position="130"/>
    </location>
</feature>
<dbReference type="EMBL" id="JANPWB010000011">
    <property type="protein sequence ID" value="KAJ1127348.1"/>
    <property type="molecule type" value="Genomic_DNA"/>
</dbReference>
<feature type="compositionally biased region" description="Basic residues" evidence="1">
    <location>
        <begin position="59"/>
        <end position="70"/>
    </location>
</feature>
<evidence type="ECO:0000313" key="3">
    <source>
        <dbReference type="Proteomes" id="UP001066276"/>
    </source>
</evidence>
<name>A0AAV7PNL4_PLEWA</name>
<keyword evidence="3" id="KW-1185">Reference proteome</keyword>
<proteinExistence type="predicted"/>
<comment type="caution">
    <text evidence="2">The sequence shown here is derived from an EMBL/GenBank/DDBJ whole genome shotgun (WGS) entry which is preliminary data.</text>
</comment>
<gene>
    <name evidence="2" type="ORF">NDU88_005751</name>
</gene>
<accession>A0AAV7PNL4</accession>
<protein>
    <submittedName>
        <fullName evidence="2">Uncharacterized protein</fullName>
    </submittedName>
</protein>
<evidence type="ECO:0000313" key="2">
    <source>
        <dbReference type="EMBL" id="KAJ1127348.1"/>
    </source>
</evidence>
<organism evidence="2 3">
    <name type="scientific">Pleurodeles waltl</name>
    <name type="common">Iberian ribbed newt</name>
    <dbReference type="NCBI Taxonomy" id="8319"/>
    <lineage>
        <taxon>Eukaryota</taxon>
        <taxon>Metazoa</taxon>
        <taxon>Chordata</taxon>
        <taxon>Craniata</taxon>
        <taxon>Vertebrata</taxon>
        <taxon>Euteleostomi</taxon>
        <taxon>Amphibia</taxon>
        <taxon>Batrachia</taxon>
        <taxon>Caudata</taxon>
        <taxon>Salamandroidea</taxon>
        <taxon>Salamandridae</taxon>
        <taxon>Pleurodelinae</taxon>
        <taxon>Pleurodeles</taxon>
    </lineage>
</organism>
<evidence type="ECO:0000256" key="1">
    <source>
        <dbReference type="SAM" id="MobiDB-lite"/>
    </source>
</evidence>
<dbReference type="Proteomes" id="UP001066276">
    <property type="component" value="Chromosome 7"/>
</dbReference>